<dbReference type="InterPro" id="IPR036388">
    <property type="entry name" value="WH-like_DNA-bd_sf"/>
</dbReference>
<keyword evidence="6" id="KW-1185">Reference proteome</keyword>
<dbReference type="SMART" id="SM00339">
    <property type="entry name" value="FH"/>
    <property type="match status" value="1"/>
</dbReference>
<dbReference type="InterPro" id="IPR001766">
    <property type="entry name" value="Fork_head_dom"/>
</dbReference>
<dbReference type="PANTHER" id="PTHR47316:SF1">
    <property type="entry name" value="FORKHEAD BOX PROTEIN H1"/>
    <property type="match status" value="1"/>
</dbReference>
<sequence length="264" mass="29801">MKTRVYNKADKPPFSYGVLTALVIRTFPEKRARLGQIYSKLEALFPALASSKSAWRDSVRHNLVQREFFVKQKSTGSHGFWTVEVAKIPEAQFKRQTRNASPTCTNGTMALDIREIFNFEQGEFRRGRLENQPPRASSEPCLSHSGSEGIQSSASSPSVHEYHGFTASTSESSVDSSDSQALALVTHAFVALQRSAATFNEVWEKIILLGGERSTSEEEVYELLTTSTIFRHHVSENGEFFQISFSNLAQYYRYSTLTHYFCSR</sequence>
<evidence type="ECO:0000313" key="5">
    <source>
        <dbReference type="EMBL" id="CAG5094895.1"/>
    </source>
</evidence>
<dbReference type="Proteomes" id="UP001158576">
    <property type="component" value="Chromosome XSR"/>
</dbReference>
<dbReference type="PROSITE" id="PS00658">
    <property type="entry name" value="FORK_HEAD_2"/>
    <property type="match status" value="1"/>
</dbReference>
<reference evidence="5 6" key="1">
    <citation type="submission" date="2021-04" db="EMBL/GenBank/DDBJ databases">
        <authorList>
            <person name="Bliznina A."/>
        </authorList>
    </citation>
    <scope>NUCLEOTIDE SEQUENCE [LARGE SCALE GENOMIC DNA]</scope>
</reference>
<organism evidence="5 6">
    <name type="scientific">Oikopleura dioica</name>
    <name type="common">Tunicate</name>
    <dbReference type="NCBI Taxonomy" id="34765"/>
    <lineage>
        <taxon>Eukaryota</taxon>
        <taxon>Metazoa</taxon>
        <taxon>Chordata</taxon>
        <taxon>Tunicata</taxon>
        <taxon>Appendicularia</taxon>
        <taxon>Copelata</taxon>
        <taxon>Oikopleuridae</taxon>
        <taxon>Oikopleura</taxon>
    </lineage>
</organism>
<protein>
    <submittedName>
        <fullName evidence="5">Oidioi.mRNA.OKI2018_I69.XSR.g13938.t1.cds</fullName>
    </submittedName>
</protein>
<dbReference type="EMBL" id="OU015569">
    <property type="protein sequence ID" value="CAG5094895.1"/>
    <property type="molecule type" value="Genomic_DNA"/>
</dbReference>
<dbReference type="PANTHER" id="PTHR47316">
    <property type="entry name" value="FORKHEAD BOX PROTEIN H1"/>
    <property type="match status" value="1"/>
</dbReference>
<feature type="domain" description="Fork-head" evidence="4">
    <location>
        <begin position="11"/>
        <end position="98"/>
    </location>
</feature>
<dbReference type="InterPro" id="IPR036390">
    <property type="entry name" value="WH_DNA-bd_sf"/>
</dbReference>
<dbReference type="Gene3D" id="1.10.10.10">
    <property type="entry name" value="Winged helix-like DNA-binding domain superfamily/Winged helix DNA-binding domain"/>
    <property type="match status" value="1"/>
</dbReference>
<evidence type="ECO:0000256" key="3">
    <source>
        <dbReference type="SAM" id="MobiDB-lite"/>
    </source>
</evidence>
<accession>A0ABN7SCD0</accession>
<gene>
    <name evidence="5" type="ORF">OKIOD_LOCUS5496</name>
</gene>
<dbReference type="InterPro" id="IPR030456">
    <property type="entry name" value="TF_fork_head_CS_2"/>
</dbReference>
<dbReference type="Pfam" id="PF00250">
    <property type="entry name" value="Forkhead"/>
    <property type="match status" value="1"/>
</dbReference>
<evidence type="ECO:0000256" key="2">
    <source>
        <dbReference type="PROSITE-ProRule" id="PRU00089"/>
    </source>
</evidence>
<keyword evidence="1 2" id="KW-0238">DNA-binding</keyword>
<name>A0ABN7SCD0_OIKDI</name>
<evidence type="ECO:0000256" key="1">
    <source>
        <dbReference type="ARBA" id="ARBA00023125"/>
    </source>
</evidence>
<dbReference type="PROSITE" id="PS50039">
    <property type="entry name" value="FORK_HEAD_3"/>
    <property type="match status" value="1"/>
</dbReference>
<feature type="region of interest" description="Disordered" evidence="3">
    <location>
        <begin position="127"/>
        <end position="162"/>
    </location>
</feature>
<evidence type="ECO:0000259" key="4">
    <source>
        <dbReference type="PROSITE" id="PS50039"/>
    </source>
</evidence>
<dbReference type="PRINTS" id="PR00053">
    <property type="entry name" value="FORKHEAD"/>
</dbReference>
<keyword evidence="2" id="KW-0539">Nucleus</keyword>
<feature type="DNA-binding region" description="Fork-head" evidence="2">
    <location>
        <begin position="11"/>
        <end position="98"/>
    </location>
</feature>
<dbReference type="InterPro" id="IPR052327">
    <property type="entry name" value="Activin_resp_transcr_regulator"/>
</dbReference>
<proteinExistence type="predicted"/>
<feature type="compositionally biased region" description="Low complexity" evidence="3">
    <location>
        <begin position="143"/>
        <end position="158"/>
    </location>
</feature>
<evidence type="ECO:0000313" key="6">
    <source>
        <dbReference type="Proteomes" id="UP001158576"/>
    </source>
</evidence>
<comment type="subcellular location">
    <subcellularLocation>
        <location evidence="2">Nucleus</location>
    </subcellularLocation>
</comment>
<dbReference type="SUPFAM" id="SSF46785">
    <property type="entry name" value="Winged helix' DNA-binding domain"/>
    <property type="match status" value="1"/>
</dbReference>